<reference evidence="2 3" key="2">
    <citation type="submission" date="2018-11" db="EMBL/GenBank/DDBJ databases">
        <authorList>
            <consortium name="Pathogen Informatics"/>
        </authorList>
    </citation>
    <scope>NUCLEOTIDE SEQUENCE [LARGE SCALE GENOMIC DNA]</scope>
</reference>
<proteinExistence type="predicted"/>
<evidence type="ECO:0000256" key="1">
    <source>
        <dbReference type="SAM" id="MobiDB-lite"/>
    </source>
</evidence>
<dbReference type="Proteomes" id="UP000276776">
    <property type="component" value="Unassembled WGS sequence"/>
</dbReference>
<dbReference type="EMBL" id="UYYF01000150">
    <property type="protein sequence ID" value="VDM96622.1"/>
    <property type="molecule type" value="Genomic_DNA"/>
</dbReference>
<feature type="compositionally biased region" description="Low complexity" evidence="1">
    <location>
        <begin position="134"/>
        <end position="151"/>
    </location>
</feature>
<accession>A0A0N5CM97</accession>
<gene>
    <name evidence="2" type="ORF">TCLT_LOCUS1271</name>
</gene>
<name>A0A0N5CM97_THECL</name>
<reference evidence="4" key="1">
    <citation type="submission" date="2017-02" db="UniProtKB">
        <authorList>
            <consortium name="WormBaseParasite"/>
        </authorList>
    </citation>
    <scope>IDENTIFICATION</scope>
</reference>
<evidence type="ECO:0000313" key="3">
    <source>
        <dbReference type="Proteomes" id="UP000276776"/>
    </source>
</evidence>
<dbReference type="OrthoDB" id="550309at2759"/>
<feature type="region of interest" description="Disordered" evidence="1">
    <location>
        <begin position="134"/>
        <end position="161"/>
    </location>
</feature>
<protein>
    <submittedName>
        <fullName evidence="4">LisH domain-containing protein</fullName>
    </submittedName>
</protein>
<evidence type="ECO:0000313" key="4">
    <source>
        <dbReference type="WBParaSite" id="TCLT_0000127001-mRNA-1"/>
    </source>
</evidence>
<sequence length="326" mass="36649">MLETETSKVSKAYAYIKPPKAVTRVPCTEIDEELRKDSVGEKAKSERRIDECIKGRTISTSEQSRGRGSEWTSKLLALFCVWGVVVLVRKIGKMCGMRTKAHSYLHILLLIYLAEKHQLCGVLISGSKRKQASSSATTVSTGTNRCMQQQQHQHHHLSASSSSGLLTVSTVESPTLTFVDRLKQRLLLAYDNGDIQEATDVVIKLEKSNLTRELLEWLGVGHVRTCWCRMHSALLIREQQHRTHVYVYHAASRQRALSRLCSSNQERLPRPAALACQPMLLPTDLWDGEELGVACSIEAALAHPYDSNRRDLKMSNRLGGCMFMFL</sequence>
<dbReference type="STRING" id="103827.A0A0N5CM97"/>
<dbReference type="AlphaFoldDB" id="A0A0N5CM97"/>
<organism evidence="4">
    <name type="scientific">Thelazia callipaeda</name>
    <name type="common">Oriental eyeworm</name>
    <name type="synonym">Parasitic nematode</name>
    <dbReference type="NCBI Taxonomy" id="103827"/>
    <lineage>
        <taxon>Eukaryota</taxon>
        <taxon>Metazoa</taxon>
        <taxon>Ecdysozoa</taxon>
        <taxon>Nematoda</taxon>
        <taxon>Chromadorea</taxon>
        <taxon>Rhabditida</taxon>
        <taxon>Spirurina</taxon>
        <taxon>Spiruromorpha</taxon>
        <taxon>Thelazioidea</taxon>
        <taxon>Thelaziidae</taxon>
        <taxon>Thelazia</taxon>
    </lineage>
</organism>
<keyword evidence="3" id="KW-1185">Reference proteome</keyword>
<evidence type="ECO:0000313" key="2">
    <source>
        <dbReference type="EMBL" id="VDM96622.1"/>
    </source>
</evidence>
<dbReference type="WBParaSite" id="TCLT_0000127001-mRNA-1">
    <property type="protein sequence ID" value="TCLT_0000127001-mRNA-1"/>
    <property type="gene ID" value="TCLT_0000127001"/>
</dbReference>